<proteinExistence type="predicted"/>
<accession>A0A6A6IAZ7</accession>
<keyword evidence="2" id="KW-1185">Reference proteome</keyword>
<evidence type="ECO:0000313" key="2">
    <source>
        <dbReference type="Proteomes" id="UP000800094"/>
    </source>
</evidence>
<gene>
    <name evidence="1" type="ORF">BU26DRAFT_521148</name>
</gene>
<dbReference type="AlphaFoldDB" id="A0A6A6IAZ7"/>
<reference evidence="1" key="1">
    <citation type="journal article" date="2020" name="Stud. Mycol.">
        <title>101 Dothideomycetes genomes: a test case for predicting lifestyles and emergence of pathogens.</title>
        <authorList>
            <person name="Haridas S."/>
            <person name="Albert R."/>
            <person name="Binder M."/>
            <person name="Bloem J."/>
            <person name="Labutti K."/>
            <person name="Salamov A."/>
            <person name="Andreopoulos B."/>
            <person name="Baker S."/>
            <person name="Barry K."/>
            <person name="Bills G."/>
            <person name="Bluhm B."/>
            <person name="Cannon C."/>
            <person name="Castanera R."/>
            <person name="Culley D."/>
            <person name="Daum C."/>
            <person name="Ezra D."/>
            <person name="Gonzalez J."/>
            <person name="Henrissat B."/>
            <person name="Kuo A."/>
            <person name="Liang C."/>
            <person name="Lipzen A."/>
            <person name="Lutzoni F."/>
            <person name="Magnuson J."/>
            <person name="Mondo S."/>
            <person name="Nolan M."/>
            <person name="Ohm R."/>
            <person name="Pangilinan J."/>
            <person name="Park H.-J."/>
            <person name="Ramirez L."/>
            <person name="Alfaro M."/>
            <person name="Sun H."/>
            <person name="Tritt A."/>
            <person name="Yoshinaga Y."/>
            <person name="Zwiers L.-H."/>
            <person name="Turgeon B."/>
            <person name="Goodwin S."/>
            <person name="Spatafora J."/>
            <person name="Crous P."/>
            <person name="Grigoriev I."/>
        </authorList>
    </citation>
    <scope>NUCLEOTIDE SEQUENCE</scope>
    <source>
        <strain evidence="1">CBS 122368</strain>
    </source>
</reference>
<evidence type="ECO:0000313" key="1">
    <source>
        <dbReference type="EMBL" id="KAF2246710.1"/>
    </source>
</evidence>
<protein>
    <submittedName>
        <fullName evidence="1">Uncharacterized protein</fullName>
    </submittedName>
</protein>
<dbReference type="RefSeq" id="XP_033681714.1">
    <property type="nucleotide sequence ID" value="XM_033829464.1"/>
</dbReference>
<organism evidence="1 2">
    <name type="scientific">Trematosphaeria pertusa</name>
    <dbReference type="NCBI Taxonomy" id="390896"/>
    <lineage>
        <taxon>Eukaryota</taxon>
        <taxon>Fungi</taxon>
        <taxon>Dikarya</taxon>
        <taxon>Ascomycota</taxon>
        <taxon>Pezizomycotina</taxon>
        <taxon>Dothideomycetes</taxon>
        <taxon>Pleosporomycetidae</taxon>
        <taxon>Pleosporales</taxon>
        <taxon>Massarineae</taxon>
        <taxon>Trematosphaeriaceae</taxon>
        <taxon>Trematosphaeria</taxon>
    </lineage>
</organism>
<dbReference type="Proteomes" id="UP000800094">
    <property type="component" value="Unassembled WGS sequence"/>
</dbReference>
<name>A0A6A6IAZ7_9PLEO</name>
<sequence>MAGFAASYCPGTRMSLYLCIARRPPASLYQRQPAALAPITPGPFSSSLLDRWRSVQGYRIRSGSLQLHVTWLQWILTFLGLLSDVRQASLGCGLSAASVETPTLRACTLSEHPGPSPHANRLRALRI</sequence>
<dbReference type="GeneID" id="54582794"/>
<dbReference type="EMBL" id="ML987198">
    <property type="protein sequence ID" value="KAF2246710.1"/>
    <property type="molecule type" value="Genomic_DNA"/>
</dbReference>